<proteinExistence type="predicted"/>
<evidence type="ECO:0000313" key="4">
    <source>
        <dbReference type="Proteomes" id="UP000054565"/>
    </source>
</evidence>
<reference evidence="4" key="1">
    <citation type="journal article" date="2010" name="Genome Res.">
        <title>Population genomic sequencing of Coccidioides fungi reveals recent hybridization and transposon control.</title>
        <authorList>
            <person name="Neafsey D.E."/>
            <person name="Barker B.M."/>
            <person name="Sharpton T.J."/>
            <person name="Stajich J.E."/>
            <person name="Park D.J."/>
            <person name="Whiston E."/>
            <person name="Hung C.-Y."/>
            <person name="McMahan C."/>
            <person name="White J."/>
            <person name="Sykes S."/>
            <person name="Heiman D."/>
            <person name="Young S."/>
            <person name="Zeng Q."/>
            <person name="Abouelleil A."/>
            <person name="Aftuck L."/>
            <person name="Bessette D."/>
            <person name="Brown A."/>
            <person name="FitzGerald M."/>
            <person name="Lui A."/>
            <person name="Macdonald J.P."/>
            <person name="Priest M."/>
            <person name="Orbach M.J."/>
            <person name="Galgiani J.N."/>
            <person name="Kirkland T.N."/>
            <person name="Cole G.T."/>
            <person name="Birren B.W."/>
            <person name="Henn M.R."/>
            <person name="Taylor J.W."/>
            <person name="Rounsley S.D."/>
        </authorList>
    </citation>
    <scope>NUCLEOTIDE SEQUENCE [LARGE SCALE GENOMIC DNA]</scope>
    <source>
        <strain evidence="4">RMSCC 2394</strain>
    </source>
</reference>
<evidence type="ECO:0000256" key="2">
    <source>
        <dbReference type="SAM" id="SignalP"/>
    </source>
</evidence>
<name>A0A0J6Y025_COCIT</name>
<evidence type="ECO:0000313" key="3">
    <source>
        <dbReference type="EMBL" id="KMP01956.1"/>
    </source>
</evidence>
<feature type="region of interest" description="Disordered" evidence="1">
    <location>
        <begin position="79"/>
        <end position="122"/>
    </location>
</feature>
<sequence>MVLVTACRGIVQLMLLLLQSVSQSKFARQERAFCGDGHTYDLLWVMRELLPTFETLPAAVDCRVRLIFAGHPWLKPQHEQLDFKSSGNSATKWSPRKEEDEKQQPPPPSEEQPGRIRAPYTP</sequence>
<gene>
    <name evidence="3" type="ORF">CIRG_02095</name>
</gene>
<organism evidence="3 4">
    <name type="scientific">Coccidioides immitis RMSCC 2394</name>
    <dbReference type="NCBI Taxonomy" id="404692"/>
    <lineage>
        <taxon>Eukaryota</taxon>
        <taxon>Fungi</taxon>
        <taxon>Dikarya</taxon>
        <taxon>Ascomycota</taxon>
        <taxon>Pezizomycotina</taxon>
        <taxon>Eurotiomycetes</taxon>
        <taxon>Eurotiomycetidae</taxon>
        <taxon>Onygenales</taxon>
        <taxon>Onygenaceae</taxon>
        <taxon>Coccidioides</taxon>
    </lineage>
</organism>
<feature type="compositionally biased region" description="Polar residues" evidence="1">
    <location>
        <begin position="83"/>
        <end position="92"/>
    </location>
</feature>
<dbReference type="EMBL" id="DS028093">
    <property type="protein sequence ID" value="KMP01956.1"/>
    <property type="molecule type" value="Genomic_DNA"/>
</dbReference>
<keyword evidence="2" id="KW-0732">Signal</keyword>
<protein>
    <submittedName>
        <fullName evidence="3">Uncharacterized protein</fullName>
    </submittedName>
</protein>
<feature type="signal peptide" evidence="2">
    <location>
        <begin position="1"/>
        <end position="23"/>
    </location>
</feature>
<accession>A0A0J6Y025</accession>
<dbReference type="Proteomes" id="UP000054565">
    <property type="component" value="Unassembled WGS sequence"/>
</dbReference>
<dbReference type="AlphaFoldDB" id="A0A0J6Y025"/>
<evidence type="ECO:0000256" key="1">
    <source>
        <dbReference type="SAM" id="MobiDB-lite"/>
    </source>
</evidence>
<feature type="chain" id="PRO_5005284596" evidence="2">
    <location>
        <begin position="24"/>
        <end position="122"/>
    </location>
</feature>